<reference evidence="2" key="1">
    <citation type="submission" date="2021-01" db="EMBL/GenBank/DDBJ databases">
        <authorList>
            <consortium name="Genoscope - CEA"/>
            <person name="William W."/>
        </authorList>
    </citation>
    <scope>NUCLEOTIDE SEQUENCE</scope>
</reference>
<gene>
    <name evidence="2" type="ORF">DARMORV10_C06P38800.1</name>
</gene>
<feature type="signal peptide" evidence="1">
    <location>
        <begin position="1"/>
        <end position="22"/>
    </location>
</feature>
<dbReference type="EMBL" id="HG994370">
    <property type="protein sequence ID" value="CAF2062451.1"/>
    <property type="molecule type" value="Genomic_DNA"/>
</dbReference>
<evidence type="ECO:0000313" key="2">
    <source>
        <dbReference type="EMBL" id="CAF2062451.1"/>
    </source>
</evidence>
<sequence length="145" mass="16501">MARFSLLCFFFAAALTSSLTSAGDENHATRLVQIPPRGLQWIHFWNYLHGERFFLWHQSCRSVFSMRSLPLLTPCDRRRLSLHAIVAASRSTETLSSLCSDPKSMRSPFSPSIPLPVPLVIVRFILVSLIYNGEFRVLIADLIYC</sequence>
<organism evidence="2">
    <name type="scientific">Brassica napus</name>
    <name type="common">Rape</name>
    <dbReference type="NCBI Taxonomy" id="3708"/>
    <lineage>
        <taxon>Eukaryota</taxon>
        <taxon>Viridiplantae</taxon>
        <taxon>Streptophyta</taxon>
        <taxon>Embryophyta</taxon>
        <taxon>Tracheophyta</taxon>
        <taxon>Spermatophyta</taxon>
        <taxon>Magnoliopsida</taxon>
        <taxon>eudicotyledons</taxon>
        <taxon>Gunneridae</taxon>
        <taxon>Pentapetalae</taxon>
        <taxon>rosids</taxon>
        <taxon>malvids</taxon>
        <taxon>Brassicales</taxon>
        <taxon>Brassicaceae</taxon>
        <taxon>Brassiceae</taxon>
        <taxon>Brassica</taxon>
    </lineage>
</organism>
<keyword evidence="1" id="KW-0732">Signal</keyword>
<dbReference type="Proteomes" id="UP001295469">
    <property type="component" value="Chromosome C06"/>
</dbReference>
<accession>A0A816QRL3</accession>
<proteinExistence type="predicted"/>
<evidence type="ECO:0000256" key="1">
    <source>
        <dbReference type="SAM" id="SignalP"/>
    </source>
</evidence>
<feature type="chain" id="PRO_5032314340" evidence="1">
    <location>
        <begin position="23"/>
        <end position="145"/>
    </location>
</feature>
<name>A0A816QRL3_BRANA</name>
<dbReference type="AlphaFoldDB" id="A0A816QRL3"/>
<protein>
    <submittedName>
        <fullName evidence="2">(rape) hypothetical protein</fullName>
    </submittedName>
</protein>